<evidence type="ECO:0000256" key="1">
    <source>
        <dbReference type="SAM" id="MobiDB-lite"/>
    </source>
</evidence>
<dbReference type="AlphaFoldDB" id="A0A2M4B069"/>
<organism evidence="2">
    <name type="scientific">Anopheles triannulatus</name>
    <dbReference type="NCBI Taxonomy" id="58253"/>
    <lineage>
        <taxon>Eukaryota</taxon>
        <taxon>Metazoa</taxon>
        <taxon>Ecdysozoa</taxon>
        <taxon>Arthropoda</taxon>
        <taxon>Hexapoda</taxon>
        <taxon>Insecta</taxon>
        <taxon>Pterygota</taxon>
        <taxon>Neoptera</taxon>
        <taxon>Endopterygota</taxon>
        <taxon>Diptera</taxon>
        <taxon>Nematocera</taxon>
        <taxon>Culicoidea</taxon>
        <taxon>Culicidae</taxon>
        <taxon>Anophelinae</taxon>
        <taxon>Anopheles</taxon>
    </lineage>
</organism>
<sequence length="144" mass="14460">MGVESPESLVRYRLLSEPEIVNLLSSTGASGTSPPLPPVSGIANGDPQPLCSLLNSSSDNSSTATSCSSSSTSSKGSSSSNKRRNVPSTGSPVAIVNGACRDGIQAIIAGEKDPSSPPQVTTKSSASGLSAPGQNLRNSDMVQV</sequence>
<dbReference type="EMBL" id="GGFK01013084">
    <property type="protein sequence ID" value="MBW46405.1"/>
    <property type="molecule type" value="Transcribed_RNA"/>
</dbReference>
<protein>
    <submittedName>
        <fullName evidence="2">Uncharacterized protein</fullName>
    </submittedName>
</protein>
<feature type="compositionally biased region" description="Low complexity" evidence="1">
    <location>
        <begin position="50"/>
        <end position="80"/>
    </location>
</feature>
<accession>A0A2M4B069</accession>
<evidence type="ECO:0000313" key="2">
    <source>
        <dbReference type="EMBL" id="MBW46405.1"/>
    </source>
</evidence>
<reference evidence="2" key="1">
    <citation type="submission" date="2018-01" db="EMBL/GenBank/DDBJ databases">
        <title>An insight into the sialome of Amazonian anophelines.</title>
        <authorList>
            <person name="Ribeiro J.M."/>
            <person name="Scarpassa V."/>
            <person name="Calvo E."/>
        </authorList>
    </citation>
    <scope>NUCLEOTIDE SEQUENCE</scope>
    <source>
        <tissue evidence="2">Salivary glands</tissue>
    </source>
</reference>
<name>A0A2M4B069_9DIPT</name>
<feature type="compositionally biased region" description="Polar residues" evidence="1">
    <location>
        <begin position="118"/>
        <end position="144"/>
    </location>
</feature>
<feature type="region of interest" description="Disordered" evidence="1">
    <location>
        <begin position="25"/>
        <end position="144"/>
    </location>
</feature>
<proteinExistence type="predicted"/>